<dbReference type="OrthoDB" id="10306344at2759"/>
<dbReference type="InParanoid" id="A0A0V1AT93"/>
<feature type="signal peptide" evidence="1">
    <location>
        <begin position="1"/>
        <end position="33"/>
    </location>
</feature>
<accession>A0A0V1AT93</accession>
<reference evidence="2 3" key="1">
    <citation type="submission" date="2015-01" db="EMBL/GenBank/DDBJ databases">
        <title>Evolution of Trichinella species and genotypes.</title>
        <authorList>
            <person name="Korhonen P.K."/>
            <person name="Edoardo P."/>
            <person name="Giuseppe L.R."/>
            <person name="Gasser R.B."/>
        </authorList>
    </citation>
    <scope>NUCLEOTIDE SEQUENCE [LARGE SCALE GENOMIC DNA]</scope>
    <source>
        <strain evidence="2">ISS3</strain>
    </source>
</reference>
<gene>
    <name evidence="2" type="ORF">T01_4896</name>
</gene>
<feature type="chain" id="PRO_5006874663" evidence="1">
    <location>
        <begin position="34"/>
        <end position="163"/>
    </location>
</feature>
<evidence type="ECO:0000256" key="1">
    <source>
        <dbReference type="SAM" id="SignalP"/>
    </source>
</evidence>
<keyword evidence="3" id="KW-1185">Reference proteome</keyword>
<dbReference type="Proteomes" id="UP000054776">
    <property type="component" value="Unassembled WGS sequence"/>
</dbReference>
<sequence length="163" mass="17690">MSFFQLTCSVFALLSSNVFVRMVPLVLLSGVKSRNVVLISFGDWGSTFMCLKLPTLSKQPTSAANVVVKITGKSQLDTTADIAMTAFVEAVSAHSLNSQFSTVMSQIPRRDDILLLNVISKSDTAMAKRTTQIDGMTRNTSGKQSSTTANFIFTTSITIVKHE</sequence>
<protein>
    <submittedName>
        <fullName evidence="2">Uncharacterized protein</fullName>
    </submittedName>
</protein>
<evidence type="ECO:0000313" key="2">
    <source>
        <dbReference type="EMBL" id="KRY28007.1"/>
    </source>
</evidence>
<evidence type="ECO:0000313" key="3">
    <source>
        <dbReference type="Proteomes" id="UP000054776"/>
    </source>
</evidence>
<organism evidence="2 3">
    <name type="scientific">Trichinella spiralis</name>
    <name type="common">Trichina worm</name>
    <dbReference type="NCBI Taxonomy" id="6334"/>
    <lineage>
        <taxon>Eukaryota</taxon>
        <taxon>Metazoa</taxon>
        <taxon>Ecdysozoa</taxon>
        <taxon>Nematoda</taxon>
        <taxon>Enoplea</taxon>
        <taxon>Dorylaimia</taxon>
        <taxon>Trichinellida</taxon>
        <taxon>Trichinellidae</taxon>
        <taxon>Trichinella</taxon>
    </lineage>
</organism>
<dbReference type="EMBL" id="JYDH01000224">
    <property type="protein sequence ID" value="KRY28007.1"/>
    <property type="molecule type" value="Genomic_DNA"/>
</dbReference>
<proteinExistence type="predicted"/>
<name>A0A0V1AT93_TRISP</name>
<comment type="caution">
    <text evidence="2">The sequence shown here is derived from an EMBL/GenBank/DDBJ whole genome shotgun (WGS) entry which is preliminary data.</text>
</comment>
<keyword evidence="1" id="KW-0732">Signal</keyword>
<dbReference type="AlphaFoldDB" id="A0A0V1AT93"/>